<evidence type="ECO:0000256" key="1">
    <source>
        <dbReference type="ARBA" id="ARBA00007116"/>
    </source>
</evidence>
<evidence type="ECO:0000313" key="9">
    <source>
        <dbReference type="Proteomes" id="UP000234211"/>
    </source>
</evidence>
<dbReference type="GO" id="GO:0008097">
    <property type="term" value="F:5S rRNA binding"/>
    <property type="evidence" value="ECO:0007669"/>
    <property type="project" value="TreeGrafter"/>
</dbReference>
<protein>
    <recommendedName>
        <fullName evidence="6 7">Large ribosomal subunit protein uL18</fullName>
    </recommendedName>
</protein>
<comment type="similarity">
    <text evidence="1 7">Belongs to the universal ribosomal protein uL18 family.</text>
</comment>
<organism evidence="8 9">
    <name type="scientific">Tenacibaculum piscium</name>
    <dbReference type="NCBI Taxonomy" id="1458515"/>
    <lineage>
        <taxon>Bacteria</taxon>
        <taxon>Pseudomonadati</taxon>
        <taxon>Bacteroidota</taxon>
        <taxon>Flavobacteriia</taxon>
        <taxon>Flavobacteriales</taxon>
        <taxon>Flavobacteriaceae</taxon>
        <taxon>Tenacibaculum</taxon>
    </lineage>
</organism>
<evidence type="ECO:0000256" key="2">
    <source>
        <dbReference type="ARBA" id="ARBA00022730"/>
    </source>
</evidence>
<evidence type="ECO:0000256" key="5">
    <source>
        <dbReference type="ARBA" id="ARBA00023274"/>
    </source>
</evidence>
<dbReference type="FunFam" id="3.30.420.100:FF:000001">
    <property type="entry name" value="50S ribosomal protein L18"/>
    <property type="match status" value="1"/>
</dbReference>
<dbReference type="NCBIfam" id="TIGR00060">
    <property type="entry name" value="L18_bact"/>
    <property type="match status" value="1"/>
</dbReference>
<evidence type="ECO:0000256" key="4">
    <source>
        <dbReference type="ARBA" id="ARBA00022980"/>
    </source>
</evidence>
<proteinExistence type="inferred from homology"/>
<keyword evidence="2 7" id="KW-0699">rRNA-binding</keyword>
<dbReference type="GeneID" id="86943364"/>
<keyword evidence="9" id="KW-1185">Reference proteome</keyword>
<evidence type="ECO:0000313" key="8">
    <source>
        <dbReference type="EMBL" id="SOS74141.1"/>
    </source>
</evidence>
<dbReference type="SUPFAM" id="SSF53137">
    <property type="entry name" value="Translational machinery components"/>
    <property type="match status" value="1"/>
</dbReference>
<dbReference type="PANTHER" id="PTHR12899">
    <property type="entry name" value="39S RIBOSOMAL PROTEIN L18, MITOCHONDRIAL"/>
    <property type="match status" value="1"/>
</dbReference>
<dbReference type="GO" id="GO:0003735">
    <property type="term" value="F:structural constituent of ribosome"/>
    <property type="evidence" value="ECO:0007669"/>
    <property type="project" value="InterPro"/>
</dbReference>
<dbReference type="InterPro" id="IPR057268">
    <property type="entry name" value="Ribosomal_L18"/>
</dbReference>
<dbReference type="CDD" id="cd00432">
    <property type="entry name" value="Ribosomal_L18_L5e"/>
    <property type="match status" value="1"/>
</dbReference>
<dbReference type="AlphaFoldDB" id="A0A2H1YFK9"/>
<dbReference type="PANTHER" id="PTHR12899:SF3">
    <property type="entry name" value="LARGE RIBOSOMAL SUBUNIT PROTEIN UL18M"/>
    <property type="match status" value="1"/>
</dbReference>
<dbReference type="Proteomes" id="UP000234211">
    <property type="component" value="Unassembled WGS sequence"/>
</dbReference>
<comment type="subunit">
    <text evidence="7">Part of the 50S ribosomal subunit; part of the 5S rRNA/L5/L18/L25 subcomplex. Contacts the 5S and 23S rRNAs.</text>
</comment>
<comment type="function">
    <text evidence="7">This is one of the proteins that bind and probably mediate the attachment of the 5S RNA into the large ribosomal subunit, where it forms part of the central protuberance.</text>
</comment>
<dbReference type="Gene3D" id="3.30.420.100">
    <property type="match status" value="1"/>
</dbReference>
<keyword evidence="4 7" id="KW-0689">Ribosomal protein</keyword>
<gene>
    <name evidence="7 8" type="primary">rplR</name>
    <name evidence="8" type="ORF">TNO020_180172</name>
</gene>
<evidence type="ECO:0000256" key="3">
    <source>
        <dbReference type="ARBA" id="ARBA00022884"/>
    </source>
</evidence>
<dbReference type="HAMAP" id="MF_01337_B">
    <property type="entry name" value="Ribosomal_uL18_B"/>
    <property type="match status" value="1"/>
</dbReference>
<dbReference type="OrthoDB" id="9810939at2"/>
<accession>A0A2H1YFK9</accession>
<dbReference type="InterPro" id="IPR004389">
    <property type="entry name" value="Ribosomal_uL18_bac-type"/>
</dbReference>
<sequence length="116" mass="12585">MALSKLERRQRIKYRIRKVITGTAAKPRLSVFRSNKEIYAQLIDDVTGATIASASSRDKEITSGSKSEAATAVGKAIAERAAGKGVETVSFDRNGFLYHGRVKVLAEAAREAGLKF</sequence>
<name>A0A2H1YFK9_9FLAO</name>
<evidence type="ECO:0000256" key="7">
    <source>
        <dbReference type="HAMAP-Rule" id="MF_01337"/>
    </source>
</evidence>
<dbReference type="Pfam" id="PF00861">
    <property type="entry name" value="Ribosomal_L18p"/>
    <property type="match status" value="1"/>
</dbReference>
<keyword evidence="3 7" id="KW-0694">RNA-binding</keyword>
<dbReference type="GO" id="GO:0006412">
    <property type="term" value="P:translation"/>
    <property type="evidence" value="ECO:0007669"/>
    <property type="project" value="UniProtKB-UniRule"/>
</dbReference>
<dbReference type="GO" id="GO:0022625">
    <property type="term" value="C:cytosolic large ribosomal subunit"/>
    <property type="evidence" value="ECO:0007669"/>
    <property type="project" value="TreeGrafter"/>
</dbReference>
<keyword evidence="5 7" id="KW-0687">Ribonucleoprotein</keyword>
<dbReference type="RefSeq" id="WP_101916652.1">
    <property type="nucleotide sequence ID" value="NZ_JAFMUR010000003.1"/>
</dbReference>
<reference evidence="9" key="1">
    <citation type="submission" date="2017-11" db="EMBL/GenBank/DDBJ databases">
        <authorList>
            <person name="Duchaud E."/>
        </authorList>
    </citation>
    <scope>NUCLEOTIDE SEQUENCE [LARGE SCALE GENOMIC DNA]</scope>
    <source>
        <strain evidence="9">Tenacibaculum sp. TNO020</strain>
    </source>
</reference>
<evidence type="ECO:0000256" key="6">
    <source>
        <dbReference type="ARBA" id="ARBA00035197"/>
    </source>
</evidence>
<dbReference type="EMBL" id="OENF01000010">
    <property type="protein sequence ID" value="SOS74141.1"/>
    <property type="molecule type" value="Genomic_DNA"/>
</dbReference>
<dbReference type="InterPro" id="IPR005484">
    <property type="entry name" value="Ribosomal_uL18_bac/plant/anim"/>
</dbReference>